<protein>
    <submittedName>
        <fullName evidence="2">Uncharacterized protein</fullName>
    </submittedName>
</protein>
<organism evidence="2 3">
    <name type="scientific">Lepraria neglecta</name>
    <dbReference type="NCBI Taxonomy" id="209136"/>
    <lineage>
        <taxon>Eukaryota</taxon>
        <taxon>Fungi</taxon>
        <taxon>Dikarya</taxon>
        <taxon>Ascomycota</taxon>
        <taxon>Pezizomycotina</taxon>
        <taxon>Lecanoromycetes</taxon>
        <taxon>OSLEUM clade</taxon>
        <taxon>Lecanoromycetidae</taxon>
        <taxon>Lecanorales</taxon>
        <taxon>Lecanorineae</taxon>
        <taxon>Stereocaulaceae</taxon>
        <taxon>Lepraria</taxon>
    </lineage>
</organism>
<sequence length="268" mass="29026">MALYPNPLPSTDIPPASGNRSTSRNTQDSSTPENKTTVKSRRNRRYSDAEGNGRTAGSADRKRLASTRPGVGHDTRKAEPSPRNDLHPSSPHAPTGLTAERDGATGKLNGKRRHSNVDGAENVSASESRRQNLPASTRPGLRQSASSGIKKEFPWRIYDGGYDLRVGGLVTVAKKKRPVSEVAEAVAIRKLSGLSRNDSLSTLFQVQGEYFVKCTEAYESGADLYIVLEHIPISLVQVVAAPAYPGETHVAAIVGQVRFQPVAPHRRR</sequence>
<keyword evidence="3" id="KW-1185">Reference proteome</keyword>
<evidence type="ECO:0000256" key="1">
    <source>
        <dbReference type="SAM" id="MobiDB-lite"/>
    </source>
</evidence>
<reference evidence="2" key="1">
    <citation type="submission" date="2022-11" db="EMBL/GenBank/DDBJ databases">
        <title>Chromosomal genome sequence assembly and mating type (MAT) locus characterization of the leprose asexual lichenized fungus Lepraria neglecta (Nyl.) Erichsen.</title>
        <authorList>
            <person name="Allen J.L."/>
            <person name="Pfeffer B."/>
        </authorList>
    </citation>
    <scope>NUCLEOTIDE SEQUENCE</scope>
    <source>
        <strain evidence="2">Allen 5258</strain>
    </source>
</reference>
<evidence type="ECO:0000313" key="2">
    <source>
        <dbReference type="EMBL" id="KAK3167992.1"/>
    </source>
</evidence>
<evidence type="ECO:0000313" key="3">
    <source>
        <dbReference type="Proteomes" id="UP001276659"/>
    </source>
</evidence>
<feature type="region of interest" description="Disordered" evidence="1">
    <location>
        <begin position="1"/>
        <end position="145"/>
    </location>
</feature>
<accession>A0AAD9Z113</accession>
<proteinExistence type="predicted"/>
<feature type="compositionally biased region" description="Polar residues" evidence="1">
    <location>
        <begin position="123"/>
        <end position="135"/>
    </location>
</feature>
<dbReference type="AlphaFoldDB" id="A0AAD9Z113"/>
<comment type="caution">
    <text evidence="2">The sequence shown here is derived from an EMBL/GenBank/DDBJ whole genome shotgun (WGS) entry which is preliminary data.</text>
</comment>
<dbReference type="EMBL" id="JASNWA010000010">
    <property type="protein sequence ID" value="KAK3167992.1"/>
    <property type="molecule type" value="Genomic_DNA"/>
</dbReference>
<feature type="compositionally biased region" description="Basic and acidic residues" evidence="1">
    <location>
        <begin position="71"/>
        <end position="86"/>
    </location>
</feature>
<feature type="compositionally biased region" description="Polar residues" evidence="1">
    <location>
        <begin position="18"/>
        <end position="37"/>
    </location>
</feature>
<dbReference type="Proteomes" id="UP001276659">
    <property type="component" value="Unassembled WGS sequence"/>
</dbReference>
<gene>
    <name evidence="2" type="ORF">OEA41_004438</name>
</gene>
<name>A0AAD9Z113_9LECA</name>